<sequence>MSRQADENNSEKEELHRTKKTPVQEEELIEKTEEQSVIDESDQAEDVTAQHPEVRQMVEEAMKLAQDISVTVNPDVYISALDKAITKFNEENKERFPGAPTVGGWVLDNFPSSLNYWMPLAEKGLLPDTVICLKNSADNGKYLLNRLYLLNEQEINSNILHRLRKERTRKVQEEQEARKQEEVLRVQEEEKEGLEDIQQHMDGAEVMQEEIVLPEVPKGGYPEVPEIEPLKQLIQTFNEEWQLLEPMFTDPNLVNVTFLEVADKEPEKLLQEVVTSMERPFQYQGWEVTSQDIDEEAEDIQAELEAGEEEEEGKEEEEEEAEEDDNDKKKHYGDSKHFCPVALKDKNMLHPGQVDYAAIYREKTYHCSNSEARKKFLENPQNYVAYEEPLQAPPLRLLLIGTSGSGKTVHSRWLAGKLEIFHIQFKERLQEIMLSKLEKKIGPEFEENGVGNDSEEEAMLLGLENGYADKNKKENGTEEDVVLTKEEEAIKLYLADNEPLPAEVLDQLVVDWWTQEPFHSAGFVLDGFPCTVEEAQYMGDSGLFPDIAVFLEADESDICDRLLPPRLAKWQEQRRKKEVHKQRLRDMKKKIRDAQIAKRRAELLAEQKINEEQMGPKITKFSEDDDEEEEEDEEIDNIELILAEEFPEEEEEEQEEEEQEEDAIERMKTEIGEKCEADAESLESVKEELQSLMIPCVAINASRKLHIVRFQLFENLKHFVANRESLFEKCYPVRLSLASKMLHVSYKHPSIFGRWDPVKLSQGEVIKPFRNQENPGYPLIYRQYIYLFSTKENRDIFMRNPIKFIRQPKPQPSVPIRIAVLGPPKSGKTTVAKMFTRIYGLQRLSIGDAIRSVLESQHNTELALDIKSHLEKGMVVPDDLAVRCLEIAMMDLTCNTTGVVFDGYPATKQQADLLEACSIIPIKVFDLELPVKEVLNRGLQDSKDAKSKPYPVHDSAQILTVRNSNYKQEISRIKDYYVKQHQNGCEVDATRSKWWVSNKIIEEVRASINQIQTYLEKIKEGRAAAVADFCITPNELLSRLGEFGQYCPVSLAQRGELVDCSLTSSLQFAAEFRGHYYKMASQEELDAFLEAPEIYVPPLAPRPLPPPEMLPKKLTVADVKSKFPKTAEMKGYCPVTYVDGKKRYEALYSGHIEYAVEYRDKIYIFESEEKLQRFMRLPEKYWNHKLPSKLPPKMEPIMLTSLPLTGYLEQGGATALIKALNDVGCLKPKYPFLSVKQSALLYIAYHLKAYNPRNSDYIRKRYKKKMEQFVESCQLITYLGNKMTRKYKEPQRRPIDFDHKMQSFLSLRNVDPACI</sequence>
<evidence type="ECO:0000313" key="7">
    <source>
        <dbReference type="Proteomes" id="UP000770717"/>
    </source>
</evidence>
<dbReference type="SUPFAM" id="SSF52540">
    <property type="entry name" value="P-loop containing nucleoside triphosphate hydrolases"/>
    <property type="match status" value="2"/>
</dbReference>
<evidence type="ECO:0000313" key="6">
    <source>
        <dbReference type="EMBL" id="KAG9493349.1"/>
    </source>
</evidence>
<feature type="coiled-coil region" evidence="4">
    <location>
        <begin position="160"/>
        <end position="197"/>
    </location>
</feature>
<feature type="compositionally biased region" description="Acidic residues" evidence="5">
    <location>
        <begin position="623"/>
        <end position="637"/>
    </location>
</feature>
<feature type="compositionally biased region" description="Basic and acidic residues" evidence="5">
    <location>
        <begin position="1"/>
        <end position="16"/>
    </location>
</feature>
<feature type="compositionally biased region" description="Acidic residues" evidence="5">
    <location>
        <begin position="645"/>
        <end position="663"/>
    </location>
</feature>
<evidence type="ECO:0000256" key="4">
    <source>
        <dbReference type="SAM" id="Coils"/>
    </source>
</evidence>
<gene>
    <name evidence="6" type="ORF">GDO78_001320</name>
</gene>
<dbReference type="PRINTS" id="PR00094">
    <property type="entry name" value="ADENYLTKNASE"/>
</dbReference>
<evidence type="ECO:0000256" key="2">
    <source>
        <dbReference type="ARBA" id="ARBA00022741"/>
    </source>
</evidence>
<feature type="region of interest" description="Disordered" evidence="5">
    <location>
        <begin position="614"/>
        <end position="664"/>
    </location>
</feature>
<dbReference type="OrthoDB" id="439792at2759"/>
<evidence type="ECO:0000256" key="1">
    <source>
        <dbReference type="ARBA" id="ARBA00022679"/>
    </source>
</evidence>
<feature type="compositionally biased region" description="Acidic residues" evidence="5">
    <location>
        <begin position="36"/>
        <end position="45"/>
    </location>
</feature>
<feature type="coiled-coil region" evidence="4">
    <location>
        <begin position="567"/>
        <end position="611"/>
    </location>
</feature>
<dbReference type="Pfam" id="PF00406">
    <property type="entry name" value="ADK"/>
    <property type="match status" value="1"/>
</dbReference>
<keyword evidence="2" id="KW-0547">Nucleotide-binding</keyword>
<feature type="region of interest" description="Disordered" evidence="5">
    <location>
        <begin position="304"/>
        <end position="333"/>
    </location>
</feature>
<evidence type="ECO:0008006" key="8">
    <source>
        <dbReference type="Google" id="ProtNLM"/>
    </source>
</evidence>
<feature type="region of interest" description="Disordered" evidence="5">
    <location>
        <begin position="1"/>
        <end position="48"/>
    </location>
</feature>
<proteinExistence type="predicted"/>
<dbReference type="GO" id="GO:0005524">
    <property type="term" value="F:ATP binding"/>
    <property type="evidence" value="ECO:0007669"/>
    <property type="project" value="InterPro"/>
</dbReference>
<dbReference type="PANTHER" id="PTHR23359">
    <property type="entry name" value="NUCLEOTIDE KINASE"/>
    <property type="match status" value="1"/>
</dbReference>
<dbReference type="Gene3D" id="3.40.50.300">
    <property type="entry name" value="P-loop containing nucleotide triphosphate hydrolases"/>
    <property type="match status" value="3"/>
</dbReference>
<evidence type="ECO:0000256" key="5">
    <source>
        <dbReference type="SAM" id="MobiDB-lite"/>
    </source>
</evidence>
<reference evidence="6" key="1">
    <citation type="thesis" date="2020" institute="ProQuest LLC" country="789 East Eisenhower Parkway, Ann Arbor, MI, USA">
        <title>Comparative Genomics and Chromosome Evolution.</title>
        <authorList>
            <person name="Mudd A.B."/>
        </authorList>
    </citation>
    <scope>NUCLEOTIDE SEQUENCE</scope>
    <source>
        <strain evidence="6">HN-11 Male</strain>
        <tissue evidence="6">Kidney and liver</tissue>
    </source>
</reference>
<feature type="compositionally biased region" description="Acidic residues" evidence="5">
    <location>
        <begin position="304"/>
        <end position="325"/>
    </location>
</feature>
<dbReference type="InterPro" id="IPR000850">
    <property type="entry name" value="Adenylat/UMP-CMP_kin"/>
</dbReference>
<accession>A0A8J6FV16</accession>
<protein>
    <recommendedName>
        <fullName evidence="8">Nucleoside-diphosphate kinase</fullName>
    </recommendedName>
</protein>
<name>A0A8J6FV16_ELECQ</name>
<keyword evidence="7" id="KW-1185">Reference proteome</keyword>
<dbReference type="Proteomes" id="UP000770717">
    <property type="component" value="Unassembled WGS sequence"/>
</dbReference>
<keyword evidence="3" id="KW-0418">Kinase</keyword>
<organism evidence="6 7">
    <name type="scientific">Eleutherodactylus coqui</name>
    <name type="common">Puerto Rican coqui</name>
    <dbReference type="NCBI Taxonomy" id="57060"/>
    <lineage>
        <taxon>Eukaryota</taxon>
        <taxon>Metazoa</taxon>
        <taxon>Chordata</taxon>
        <taxon>Craniata</taxon>
        <taxon>Vertebrata</taxon>
        <taxon>Euteleostomi</taxon>
        <taxon>Amphibia</taxon>
        <taxon>Batrachia</taxon>
        <taxon>Anura</taxon>
        <taxon>Neobatrachia</taxon>
        <taxon>Hyloidea</taxon>
        <taxon>Eleutherodactylidae</taxon>
        <taxon>Eleutherodactylinae</taxon>
        <taxon>Eleutherodactylus</taxon>
        <taxon>Eleutherodactylus</taxon>
    </lineage>
</organism>
<keyword evidence="1" id="KW-0808">Transferase</keyword>
<comment type="caution">
    <text evidence="6">The sequence shown here is derived from an EMBL/GenBank/DDBJ whole genome shotgun (WGS) entry which is preliminary data.</text>
</comment>
<dbReference type="GO" id="GO:0019205">
    <property type="term" value="F:nucleobase-containing compound kinase activity"/>
    <property type="evidence" value="ECO:0007669"/>
    <property type="project" value="InterPro"/>
</dbReference>
<evidence type="ECO:0000256" key="3">
    <source>
        <dbReference type="ARBA" id="ARBA00022777"/>
    </source>
</evidence>
<dbReference type="EMBL" id="WNTK01000001">
    <property type="protein sequence ID" value="KAG9493349.1"/>
    <property type="molecule type" value="Genomic_DNA"/>
</dbReference>
<keyword evidence="4" id="KW-0175">Coiled coil</keyword>
<dbReference type="CDD" id="cd01428">
    <property type="entry name" value="ADK"/>
    <property type="match status" value="1"/>
</dbReference>
<dbReference type="GO" id="GO:0006139">
    <property type="term" value="P:nucleobase-containing compound metabolic process"/>
    <property type="evidence" value="ECO:0007669"/>
    <property type="project" value="InterPro"/>
</dbReference>
<dbReference type="InterPro" id="IPR027417">
    <property type="entry name" value="P-loop_NTPase"/>
</dbReference>